<keyword evidence="9" id="KW-0472">Membrane</keyword>
<dbReference type="Proteomes" id="UP000225706">
    <property type="component" value="Unassembled WGS sequence"/>
</dbReference>
<keyword evidence="3" id="KW-0677">Repeat</keyword>
<dbReference type="STRING" id="50429.A0A2B4RJ24"/>
<dbReference type="Pfam" id="PF07645">
    <property type="entry name" value="EGF_CA"/>
    <property type="match status" value="1"/>
</dbReference>
<proteinExistence type="predicted"/>
<dbReference type="InterPro" id="IPR000152">
    <property type="entry name" value="EGF-type_Asp/Asn_hydroxyl_site"/>
</dbReference>
<dbReference type="Pfam" id="PF00008">
    <property type="entry name" value="EGF"/>
    <property type="match status" value="1"/>
</dbReference>
<dbReference type="Pfam" id="PF07699">
    <property type="entry name" value="Ephrin_rec_like"/>
    <property type="match status" value="2"/>
</dbReference>
<feature type="region of interest" description="Disordered" evidence="8">
    <location>
        <begin position="2213"/>
        <end position="2237"/>
    </location>
</feature>
<dbReference type="FunFam" id="2.10.25.10:FF:000240">
    <property type="entry name" value="Vitamin K-dependent protein S"/>
    <property type="match status" value="1"/>
</dbReference>
<dbReference type="SMART" id="SM00409">
    <property type="entry name" value="IG"/>
    <property type="match status" value="2"/>
</dbReference>
<dbReference type="SUPFAM" id="SSF57196">
    <property type="entry name" value="EGF/Laminin"/>
    <property type="match status" value="2"/>
</dbReference>
<dbReference type="SUPFAM" id="SSF48726">
    <property type="entry name" value="Immunoglobulin"/>
    <property type="match status" value="2"/>
</dbReference>
<dbReference type="Gene3D" id="2.10.25.10">
    <property type="entry name" value="Laminin"/>
    <property type="match status" value="5"/>
</dbReference>
<dbReference type="SUPFAM" id="SSF57535">
    <property type="entry name" value="Complement control module/SCR domain"/>
    <property type="match status" value="2"/>
</dbReference>
<dbReference type="Pfam" id="PF14670">
    <property type="entry name" value="FXa_inhibition"/>
    <property type="match status" value="2"/>
</dbReference>
<gene>
    <name evidence="13" type="primary">Fbln5</name>
    <name evidence="13" type="ORF">AWC38_SpisGene19371</name>
</gene>
<evidence type="ECO:0000313" key="14">
    <source>
        <dbReference type="Proteomes" id="UP000225706"/>
    </source>
</evidence>
<dbReference type="PROSITE" id="PS50923">
    <property type="entry name" value="SUSHI"/>
    <property type="match status" value="1"/>
</dbReference>
<dbReference type="InterPro" id="IPR001881">
    <property type="entry name" value="EGF-like_Ca-bd_dom"/>
</dbReference>
<feature type="domain" description="EGF-like" evidence="10">
    <location>
        <begin position="125"/>
        <end position="165"/>
    </location>
</feature>
<dbReference type="Gene3D" id="2.10.50.10">
    <property type="entry name" value="Tumor Necrosis Factor Receptor, subunit A, domain 2"/>
    <property type="match status" value="2"/>
</dbReference>
<accession>A0A2B4RJ24</accession>
<dbReference type="PROSITE" id="PS50026">
    <property type="entry name" value="EGF_3"/>
    <property type="match status" value="3"/>
</dbReference>
<evidence type="ECO:0000256" key="6">
    <source>
        <dbReference type="PROSITE-ProRule" id="PRU00302"/>
    </source>
</evidence>
<keyword evidence="6" id="KW-0768">Sushi</keyword>
<name>A0A2B4RJ24_STYPI</name>
<dbReference type="Pfam" id="PF13927">
    <property type="entry name" value="Ig_3"/>
    <property type="match status" value="1"/>
</dbReference>
<dbReference type="SMART" id="SM00181">
    <property type="entry name" value="EGF"/>
    <property type="match status" value="7"/>
</dbReference>
<dbReference type="InterPro" id="IPR000742">
    <property type="entry name" value="EGF"/>
</dbReference>
<feature type="transmembrane region" description="Helical" evidence="9">
    <location>
        <begin position="2243"/>
        <end position="2264"/>
    </location>
</feature>
<keyword evidence="2" id="KW-0732">Signal</keyword>
<dbReference type="SMART" id="SM01411">
    <property type="entry name" value="Ephrin_rec_like"/>
    <property type="match status" value="2"/>
</dbReference>
<dbReference type="Gene3D" id="2.60.40.10">
    <property type="entry name" value="Immunoglobulins"/>
    <property type="match status" value="2"/>
</dbReference>
<reference evidence="14" key="1">
    <citation type="journal article" date="2017" name="bioRxiv">
        <title>Comparative analysis of the genomes of Stylophora pistillata and Acropora digitifera provides evidence for extensive differences between species of corals.</title>
        <authorList>
            <person name="Voolstra C.R."/>
            <person name="Li Y."/>
            <person name="Liew Y.J."/>
            <person name="Baumgarten S."/>
            <person name="Zoccola D."/>
            <person name="Flot J.-F."/>
            <person name="Tambutte S."/>
            <person name="Allemand D."/>
            <person name="Aranda M."/>
        </authorList>
    </citation>
    <scope>NUCLEOTIDE SEQUENCE [LARGE SCALE GENOMIC DNA]</scope>
</reference>
<feature type="disulfide bond" evidence="6">
    <location>
        <begin position="299"/>
        <end position="326"/>
    </location>
</feature>
<dbReference type="InterPro" id="IPR036179">
    <property type="entry name" value="Ig-like_dom_sf"/>
</dbReference>
<dbReference type="InterPro" id="IPR011641">
    <property type="entry name" value="Tyr-kin_ephrin_A/B_rcpt-like"/>
</dbReference>
<dbReference type="SMART" id="SM00032">
    <property type="entry name" value="CCP"/>
    <property type="match status" value="2"/>
</dbReference>
<keyword evidence="4 6" id="KW-1015">Disulfide bond</keyword>
<dbReference type="PROSITE" id="PS50835">
    <property type="entry name" value="IG_LIKE"/>
    <property type="match status" value="2"/>
</dbReference>
<evidence type="ECO:0000259" key="12">
    <source>
        <dbReference type="PROSITE" id="PS50923"/>
    </source>
</evidence>
<comment type="caution">
    <text evidence="5">Lacks conserved residue(s) required for the propagation of feature annotation.</text>
</comment>
<dbReference type="PANTHER" id="PTHR24039">
    <property type="entry name" value="FIBRILLIN-RELATED"/>
    <property type="match status" value="1"/>
</dbReference>
<dbReference type="FunFam" id="2.10.25.10:FF:000010">
    <property type="entry name" value="Pro-epidermal growth factor"/>
    <property type="match status" value="1"/>
</dbReference>
<dbReference type="InterPro" id="IPR049883">
    <property type="entry name" value="NOTCH1_EGF-like"/>
</dbReference>
<dbReference type="InterPro" id="IPR013783">
    <property type="entry name" value="Ig-like_fold"/>
</dbReference>
<evidence type="ECO:0000256" key="7">
    <source>
        <dbReference type="SAM" id="Coils"/>
    </source>
</evidence>
<evidence type="ECO:0000256" key="5">
    <source>
        <dbReference type="PROSITE-ProRule" id="PRU00076"/>
    </source>
</evidence>
<evidence type="ECO:0000259" key="10">
    <source>
        <dbReference type="PROSITE" id="PS50026"/>
    </source>
</evidence>
<dbReference type="InterPro" id="IPR009030">
    <property type="entry name" value="Growth_fac_rcpt_cys_sf"/>
</dbReference>
<dbReference type="EMBL" id="LSMT01000553">
    <property type="protein sequence ID" value="PFX16358.1"/>
    <property type="molecule type" value="Genomic_DNA"/>
</dbReference>
<evidence type="ECO:0000259" key="11">
    <source>
        <dbReference type="PROSITE" id="PS50835"/>
    </source>
</evidence>
<feature type="domain" description="EGF-like" evidence="10">
    <location>
        <begin position="391"/>
        <end position="429"/>
    </location>
</feature>
<sequence>MNVIQIMADVTKIVLIFLAHIGAAATLDTPSIATAVKTLTNVRRYYRHLAVVVFLESPVVQTASTWFLATSVPVHQDFSSEVVEPSAMANGGCPQTCHNQPGNFSCGCYNGFNLISGNNGTYCEDIDECLSSNGFCTHQCVNTEGSYRCECPVGFVLDSNGRSCSGYELNGDNTTCSDVNECTPIRVENLNKTVIPAGCDQICHNTPGNYTCSCDLGYQLLYDGKRCKDVNECNTGVHSCEHKCHNTPGSYGCSCFYGYKQRADMRTCEGLPCENIKAPPHGHMTCSGFVTNETCLFTCEDGYEMQGSEKRTCLNSSKWDGQQTSCKVKSCGRLHPPEKGKVLLPCHVTFGSTCTLDCIEGYVSFDSNIATCRLTNSSDVAWDIGNFTCKEINLCKPNPCQHGGRCILIDSQKYSCDCQDTRYEGNLCDRGVVTLPDFPKLIPGRSSEDLSLLAKPDNVLTVFFDATLKMTFHPKRMMIHYPSDQAQFEVIGHESGVGIVSYDFTGMDKHSFASPKDSSVFVGLNISNVNSIFTKLGLLNGEVPIGFQTKKLENFPCGLKIAYHSSSTPPNDVLIESGPVHIITADNKTIPLSLVGYNFDSPNQSGQESDLLKTLITQTSITNAGPIGQTSSKMCSFKPTAEALIELIQEDAFPKSFMRYLTDLLPLWIRITVKDDNTLFSAENIRADLVQIASTQNTYLDCKFPPLNVPTAMVIYRPKVTFTISTGGRKISLPSKGCCFATDPCVSAVFLALSEKAGKEIGKMCVLKELTDNGWDILLTSFGFTAPKKYQSLTNFLHTDPMAEYFSDFHYNMWWEGSTNISLKNTSNFTINMKMTGLVFSFVADFSRTQDIKRVFLDVQIFVPELQETTQRWTPYLEETLVNVIKARNLLSSSSDLLKIKQLVAEIDDDLDKIPRVLDLLIARSQPYRNRSNIENAISRLLILKSDLPMTISLVFTQSFIRQSFAGVRFALVAQICHKRLCFTNINCNVWFLTENNCLTNSCGIESGVIVEGTALRDTPLGTTISFPARGPLRMLISRKNEPHQTTFECFVRLLGMTKNTSIRMVGNELFFSISGPIFGRFESLLNVTTEFENVVEWKSLLFEVRGTMNKSSGFHMMLESKITNENTLAAKEATSRLRKAKAAFSAAKIKADAVRKILKEKQTIAEQLRGEKERAAKDLRVARLQYQLAKLRFNNTVYLHRHVLNPVCEIRECNYTCLNGCVHPTFCQDPINITYLERYCYTVDKPMTVKVVESSTKKKRSFVLQTYHTVYTGNCNYTMKGFPAGTLAGGFIGSVFGPKGIELGAVIGALIDAIGEDVVGKLSKEIFGCSNTYETVRGEPRLVEYEQKSFKLKAVVKMIKEVKCSGQQEKTKPGGFGPPYPCCKRYGCQTKVIDPLCVKHNEDCFMSMTELKFTFDALNETFQYAFLNLRESVDKVKEATAVYESARIRHEAALNVLQKVKSYTEQSLSAVKIVNASRLHVRRIVDFGLKISQALNATNSKGNKTVDVGDLTYSITTASEDTKKILFRCNVSSTNSQSTLVSFVVDFDQVERSISSASKTILSKLFGGTSSRKKRSAPEEQSHFQNYTYIKTLHISFTDYPYACQFANSTYLFLNSILHSLDNLISAAKGLDEELSSGFQVLDRMTNTIRGSSSSNNLSCNFNISNSSSSSSCQTTSFVSDYLEMIELLKNESSQVRNDSSQSWNETFEAWRVFLELNEIRDDSVLCGGTPYINSSPQKEIIVLAGESLLLRCTAKSEAEIKYAWMRNDKLVNESLDGIFYVSAISKQHEGAYLCVASNNKGSSFSNVTIVQVHNKPSITLHPQPQRVIVDSEMPATFICNATGEPAPTFQWFFITINLTVAKVNETRPVLHMPRLRQHQDGYYYCEASNEHGVAISQKARLDVLGYSVGLPRLLLAMNISSPCWQASKASNSSVHEAPSCNSSFMKALSSSENETLTDNILLSLARSLNLSIEFISELEYGSRNDHIATIAFILDIDKEAWKQFNFTRPMHIVEAVADVGANLIKKAELLNSSILNKTFEVPWNNTVVYGDPGSLLVYPLSPKCPDGQALHENGYICANCPAGSSYVEENETCAECPFGTYQPVQGQTRCISCGKNLTTAFNGTVEQSDCIADCPAGSYSAKNRTCFLCPLGMYQPSPGKLVCLSCSKNQTTINTGTVGEMHCIEKKNSSIQKPVTEDKTTISTPLATSRNVELKTSTNEQPRTNTQEEAKNQENAEELPWKLPVIISAALLAVLALGAILFTRMRRRPKIEPRTVQFVNPIYAFPDQ</sequence>
<keyword evidence="9" id="KW-0812">Transmembrane</keyword>
<dbReference type="CDD" id="cd00054">
    <property type="entry name" value="EGF_CA"/>
    <property type="match status" value="3"/>
</dbReference>
<dbReference type="InterPro" id="IPR003598">
    <property type="entry name" value="Ig_sub2"/>
</dbReference>
<protein>
    <submittedName>
        <fullName evidence="13">Fibulin-5</fullName>
    </submittedName>
</protein>
<dbReference type="CDD" id="cd00033">
    <property type="entry name" value="CCP"/>
    <property type="match status" value="2"/>
</dbReference>
<dbReference type="PROSITE" id="PS01187">
    <property type="entry name" value="EGF_CA"/>
    <property type="match status" value="2"/>
</dbReference>
<evidence type="ECO:0000313" key="13">
    <source>
        <dbReference type="EMBL" id="PFX16358.1"/>
    </source>
</evidence>
<evidence type="ECO:0000256" key="1">
    <source>
        <dbReference type="ARBA" id="ARBA00022536"/>
    </source>
</evidence>
<keyword evidence="9" id="KW-1133">Transmembrane helix</keyword>
<dbReference type="InterPro" id="IPR035976">
    <property type="entry name" value="Sushi/SCR/CCP_sf"/>
</dbReference>
<feature type="domain" description="Ig-like" evidence="11">
    <location>
        <begin position="1732"/>
        <end position="1812"/>
    </location>
</feature>
<dbReference type="PROSITE" id="PS00010">
    <property type="entry name" value="ASX_HYDROXYL"/>
    <property type="match status" value="2"/>
</dbReference>
<dbReference type="PANTHER" id="PTHR24039:SF58">
    <property type="entry name" value="EGF-LIKE DOMAIN-CONTAINING PROTEIN"/>
    <property type="match status" value="1"/>
</dbReference>
<keyword evidence="1 5" id="KW-0245">EGF-like domain</keyword>
<dbReference type="SMART" id="SM00179">
    <property type="entry name" value="EGF_CA"/>
    <property type="match status" value="5"/>
</dbReference>
<dbReference type="SMART" id="SM00408">
    <property type="entry name" value="IGc2"/>
    <property type="match status" value="2"/>
</dbReference>
<dbReference type="Pfam" id="PF13895">
    <property type="entry name" value="Ig_2"/>
    <property type="match status" value="1"/>
</dbReference>
<feature type="domain" description="EGF-like" evidence="10">
    <location>
        <begin position="229"/>
        <end position="269"/>
    </location>
</feature>
<evidence type="ECO:0000256" key="2">
    <source>
        <dbReference type="ARBA" id="ARBA00022729"/>
    </source>
</evidence>
<evidence type="ECO:0000256" key="8">
    <source>
        <dbReference type="SAM" id="MobiDB-lite"/>
    </source>
</evidence>
<dbReference type="InterPro" id="IPR003599">
    <property type="entry name" value="Ig_sub"/>
</dbReference>
<dbReference type="InterPro" id="IPR000436">
    <property type="entry name" value="Sushi_SCR_CCP_dom"/>
</dbReference>
<keyword evidence="7" id="KW-0175">Coiled coil</keyword>
<dbReference type="PROSITE" id="PS01186">
    <property type="entry name" value="EGF_2"/>
    <property type="match status" value="2"/>
</dbReference>
<dbReference type="InterPro" id="IPR007110">
    <property type="entry name" value="Ig-like_dom"/>
</dbReference>
<evidence type="ECO:0000256" key="4">
    <source>
        <dbReference type="ARBA" id="ARBA00023157"/>
    </source>
</evidence>
<dbReference type="OrthoDB" id="5959569at2759"/>
<dbReference type="GO" id="GO:0005509">
    <property type="term" value="F:calcium ion binding"/>
    <property type="evidence" value="ECO:0007669"/>
    <property type="project" value="InterPro"/>
</dbReference>
<dbReference type="Gene3D" id="2.10.70.10">
    <property type="entry name" value="Complement Module, domain 1"/>
    <property type="match status" value="2"/>
</dbReference>
<dbReference type="Pfam" id="PF00084">
    <property type="entry name" value="Sushi"/>
    <property type="match status" value="1"/>
</dbReference>
<evidence type="ECO:0000256" key="9">
    <source>
        <dbReference type="SAM" id="Phobius"/>
    </source>
</evidence>
<feature type="coiled-coil region" evidence="7">
    <location>
        <begin position="1159"/>
        <end position="1186"/>
    </location>
</feature>
<feature type="domain" description="Sushi" evidence="12">
    <location>
        <begin position="271"/>
        <end position="328"/>
    </location>
</feature>
<dbReference type="SUPFAM" id="SSF57184">
    <property type="entry name" value="Growth factor receptor domain"/>
    <property type="match status" value="2"/>
</dbReference>
<comment type="caution">
    <text evidence="13">The sequence shown here is derived from an EMBL/GenBank/DDBJ whole genome shotgun (WGS) entry which is preliminary data.</text>
</comment>
<organism evidence="13 14">
    <name type="scientific">Stylophora pistillata</name>
    <name type="common">Smooth cauliflower coral</name>
    <dbReference type="NCBI Taxonomy" id="50429"/>
    <lineage>
        <taxon>Eukaryota</taxon>
        <taxon>Metazoa</taxon>
        <taxon>Cnidaria</taxon>
        <taxon>Anthozoa</taxon>
        <taxon>Hexacorallia</taxon>
        <taxon>Scleractinia</taxon>
        <taxon>Astrocoeniina</taxon>
        <taxon>Pocilloporidae</taxon>
        <taxon>Stylophora</taxon>
    </lineage>
</organism>
<dbReference type="InterPro" id="IPR018097">
    <property type="entry name" value="EGF_Ca-bd_CS"/>
</dbReference>
<evidence type="ECO:0000256" key="3">
    <source>
        <dbReference type="ARBA" id="ARBA00022737"/>
    </source>
</evidence>
<keyword evidence="14" id="KW-1185">Reference proteome</keyword>
<feature type="compositionally biased region" description="Polar residues" evidence="8">
    <location>
        <begin position="2213"/>
        <end position="2225"/>
    </location>
</feature>
<feature type="domain" description="Ig-like" evidence="11">
    <location>
        <begin position="1818"/>
        <end position="1898"/>
    </location>
</feature>